<dbReference type="PANTHER" id="PTHR43312">
    <property type="entry name" value="D-THREO-ALDOSE 1-DEHYDROGENASE"/>
    <property type="match status" value="1"/>
</dbReference>
<reference evidence="2" key="1">
    <citation type="submission" date="2018-05" db="EMBL/GenBank/DDBJ databases">
        <authorList>
            <person name="Lanie J.A."/>
            <person name="Ng W.-L."/>
            <person name="Kazmierczak K.M."/>
            <person name="Andrzejewski T.M."/>
            <person name="Davidsen T.M."/>
            <person name="Wayne K.J."/>
            <person name="Tettelin H."/>
            <person name="Glass J.I."/>
            <person name="Rusch D."/>
            <person name="Podicherti R."/>
            <person name="Tsui H.-C.T."/>
            <person name="Winkler M.E."/>
        </authorList>
    </citation>
    <scope>NUCLEOTIDE SEQUENCE</scope>
</reference>
<evidence type="ECO:0000313" key="2">
    <source>
        <dbReference type="EMBL" id="SVC16114.1"/>
    </source>
</evidence>
<evidence type="ECO:0000259" key="1">
    <source>
        <dbReference type="Pfam" id="PF00248"/>
    </source>
</evidence>
<dbReference type="SUPFAM" id="SSF51430">
    <property type="entry name" value="NAD(P)-linked oxidoreductase"/>
    <property type="match status" value="1"/>
</dbReference>
<sequence>MEKRKLGKTEQFLSVIGFGAIIFVKENRKFAEDSVARAIDSGINYFDMGPGYGNGQAEELGGPAISPFRDKIFLAEKTGKRTKNEALTELKQSLVKMNTDYFDLYQFHAVKTLEEVKILTGPNGALEGFLEARKQGLIRYLGFSAHSEEAALALLKQFDFDSILYPLNFVSWYQGHFGQSVINAAKEKEMGILALKTLAKTSRETRHEGNWQKAWYNPVETYAEAKAALQWTLSLPVTSCVSPSHAELLWWMVDAEKEIEPLSKDDGVKIADTTKGVKPIFSNR</sequence>
<dbReference type="EMBL" id="UINC01076700">
    <property type="protein sequence ID" value="SVC16114.1"/>
    <property type="molecule type" value="Genomic_DNA"/>
</dbReference>
<proteinExistence type="predicted"/>
<dbReference type="Gene3D" id="3.20.20.100">
    <property type="entry name" value="NADP-dependent oxidoreductase domain"/>
    <property type="match status" value="1"/>
</dbReference>
<accession>A0A382JUE6</accession>
<dbReference type="InterPro" id="IPR023210">
    <property type="entry name" value="NADP_OxRdtase_dom"/>
</dbReference>
<dbReference type="InterPro" id="IPR036812">
    <property type="entry name" value="NAD(P)_OxRdtase_dom_sf"/>
</dbReference>
<protein>
    <recommendedName>
        <fullName evidence="1">NADP-dependent oxidoreductase domain-containing protein</fullName>
    </recommendedName>
</protein>
<dbReference type="Pfam" id="PF00248">
    <property type="entry name" value="Aldo_ket_red"/>
    <property type="match status" value="1"/>
</dbReference>
<name>A0A382JUE6_9ZZZZ</name>
<organism evidence="2">
    <name type="scientific">marine metagenome</name>
    <dbReference type="NCBI Taxonomy" id="408172"/>
    <lineage>
        <taxon>unclassified sequences</taxon>
        <taxon>metagenomes</taxon>
        <taxon>ecological metagenomes</taxon>
    </lineage>
</organism>
<dbReference type="CDD" id="cd19100">
    <property type="entry name" value="AKR_unchar"/>
    <property type="match status" value="1"/>
</dbReference>
<dbReference type="AlphaFoldDB" id="A0A382JUE6"/>
<dbReference type="InterPro" id="IPR053135">
    <property type="entry name" value="AKR2_Oxidoreductase"/>
</dbReference>
<feature type="domain" description="NADP-dependent oxidoreductase" evidence="1">
    <location>
        <begin position="16"/>
        <end position="235"/>
    </location>
</feature>
<gene>
    <name evidence="2" type="ORF">METZ01_LOCUS268968</name>
</gene>
<dbReference type="PANTHER" id="PTHR43312:SF1">
    <property type="entry name" value="NADP-DEPENDENT OXIDOREDUCTASE DOMAIN-CONTAINING PROTEIN"/>
    <property type="match status" value="1"/>
</dbReference>